<proteinExistence type="inferred from homology"/>
<evidence type="ECO:0000256" key="2">
    <source>
        <dbReference type="ARBA" id="ARBA00022723"/>
    </source>
</evidence>
<dbReference type="GO" id="GO:0046872">
    <property type="term" value="F:metal ion binding"/>
    <property type="evidence" value="ECO:0007669"/>
    <property type="project" value="UniProtKB-KW"/>
</dbReference>
<keyword evidence="4" id="KW-0408">Iron</keyword>
<feature type="binding site" evidence="7">
    <location>
        <position position="8"/>
    </location>
    <ligand>
        <name>Fe cation</name>
        <dbReference type="ChEBI" id="CHEBI:24875"/>
        <label>1</label>
    </ligand>
</feature>
<dbReference type="PANTHER" id="PTHR36303:SF1">
    <property type="entry name" value="2',3'-CYCLIC-NUCLEOTIDE 2'-PHOSPHODIESTERASE"/>
    <property type="match status" value="1"/>
</dbReference>
<dbReference type="AlphaFoldDB" id="A0A1M4TA70"/>
<accession>A0A1M4TA70</accession>
<dbReference type="SUPFAM" id="SSF56300">
    <property type="entry name" value="Metallo-dependent phosphatases"/>
    <property type="match status" value="1"/>
</dbReference>
<evidence type="ECO:0000256" key="1">
    <source>
        <dbReference type="ARBA" id="ARBA00001965"/>
    </source>
</evidence>
<dbReference type="PANTHER" id="PTHR36303">
    <property type="entry name" value="2',3'-CYCLIC-NUCLEOTIDE 2'-PHOSPHODIESTERASE"/>
    <property type="match status" value="1"/>
</dbReference>
<keyword evidence="2 7" id="KW-0479">Metal-binding</keyword>
<dbReference type="FunFam" id="3.60.21.10:FF:000016">
    <property type="entry name" value="Putative metallophosphoesterase"/>
    <property type="match status" value="1"/>
</dbReference>
<dbReference type="RefSeq" id="WP_073151082.1">
    <property type="nucleotide sequence ID" value="NZ_FQVL01000001.1"/>
</dbReference>
<dbReference type="InterPro" id="IPR029052">
    <property type="entry name" value="Metallo-depent_PP-like"/>
</dbReference>
<evidence type="ECO:0000256" key="7">
    <source>
        <dbReference type="PIRSR" id="PIRSR004789-51"/>
    </source>
</evidence>
<feature type="binding site" evidence="7">
    <location>
        <position position="40"/>
    </location>
    <ligand>
        <name>Fe cation</name>
        <dbReference type="ChEBI" id="CHEBI:24875"/>
        <label>1</label>
    </ligand>
</feature>
<dbReference type="PIRSF" id="PIRSF004789">
    <property type="entry name" value="DR1281"/>
    <property type="match status" value="1"/>
</dbReference>
<dbReference type="Gene3D" id="3.60.21.10">
    <property type="match status" value="1"/>
</dbReference>
<reference evidence="8 9" key="1">
    <citation type="submission" date="2016-11" db="EMBL/GenBank/DDBJ databases">
        <authorList>
            <person name="Jaros S."/>
            <person name="Januszkiewicz K."/>
            <person name="Wedrychowicz H."/>
        </authorList>
    </citation>
    <scope>NUCLEOTIDE SEQUENCE [LARGE SCALE GENOMIC DNA]</scope>
    <source>
        <strain evidence="8 9">DSM 44666</strain>
    </source>
</reference>
<dbReference type="OrthoDB" id="9801109at2"/>
<evidence type="ECO:0000256" key="3">
    <source>
        <dbReference type="ARBA" id="ARBA00022801"/>
    </source>
</evidence>
<evidence type="ECO:0000313" key="9">
    <source>
        <dbReference type="Proteomes" id="UP000184476"/>
    </source>
</evidence>
<keyword evidence="9" id="KW-1185">Reference proteome</keyword>
<evidence type="ECO:0000256" key="6">
    <source>
        <dbReference type="PIRSR" id="PIRSR004789-50"/>
    </source>
</evidence>
<evidence type="ECO:0000256" key="4">
    <source>
        <dbReference type="ARBA" id="ARBA00023004"/>
    </source>
</evidence>
<feature type="active site" description="Proton donor" evidence="6">
    <location>
        <position position="69"/>
    </location>
</feature>
<dbReference type="Proteomes" id="UP000184476">
    <property type="component" value="Unassembled WGS sequence"/>
</dbReference>
<dbReference type="NCBIfam" id="TIGR00282">
    <property type="entry name" value="TIGR00282 family metallophosphoesterase"/>
    <property type="match status" value="1"/>
</dbReference>
<organism evidence="8 9">
    <name type="scientific">Seinonella peptonophila</name>
    <dbReference type="NCBI Taxonomy" id="112248"/>
    <lineage>
        <taxon>Bacteria</taxon>
        <taxon>Bacillati</taxon>
        <taxon>Bacillota</taxon>
        <taxon>Bacilli</taxon>
        <taxon>Bacillales</taxon>
        <taxon>Thermoactinomycetaceae</taxon>
        <taxon>Seinonella</taxon>
    </lineage>
</organism>
<dbReference type="EMBL" id="FQVL01000001">
    <property type="protein sequence ID" value="SHE41300.1"/>
    <property type="molecule type" value="Genomic_DNA"/>
</dbReference>
<comment type="similarity">
    <text evidence="5">Belongs to the YmdB-like family.</text>
</comment>
<keyword evidence="3" id="KW-0378">Hydrolase</keyword>
<dbReference type="InterPro" id="IPR005235">
    <property type="entry name" value="YmdB-like"/>
</dbReference>
<dbReference type="Pfam" id="PF13277">
    <property type="entry name" value="YmdB"/>
    <property type="match status" value="1"/>
</dbReference>
<feature type="binding site" evidence="7">
    <location>
        <position position="175"/>
    </location>
    <ligand>
        <name>Fe cation</name>
        <dbReference type="ChEBI" id="CHEBI:24875"/>
        <label>2</label>
    </ligand>
</feature>
<evidence type="ECO:0000256" key="5">
    <source>
        <dbReference type="ARBA" id="ARBA00061401"/>
    </source>
</evidence>
<feature type="binding site" evidence="7">
    <location>
        <position position="68"/>
    </location>
    <ligand>
        <name>Fe cation</name>
        <dbReference type="ChEBI" id="CHEBI:24875"/>
        <label>2</label>
    </ligand>
</feature>
<evidence type="ECO:0008006" key="10">
    <source>
        <dbReference type="Google" id="ProtNLM"/>
    </source>
</evidence>
<feature type="binding site" evidence="7">
    <location>
        <position position="150"/>
    </location>
    <ligand>
        <name>Fe cation</name>
        <dbReference type="ChEBI" id="CHEBI:24875"/>
        <label>2</label>
    </ligand>
</feature>
<dbReference type="CDD" id="cd07382">
    <property type="entry name" value="MPP_DR1281"/>
    <property type="match status" value="1"/>
</dbReference>
<evidence type="ECO:0000313" key="8">
    <source>
        <dbReference type="EMBL" id="SHE41300.1"/>
    </source>
</evidence>
<dbReference type="GO" id="GO:0004113">
    <property type="term" value="F:2',3'-cyclic-nucleotide 3'-phosphodiesterase activity"/>
    <property type="evidence" value="ECO:0007669"/>
    <property type="project" value="TreeGrafter"/>
</dbReference>
<sequence length="264" mass="29512">MKILSIGDVVGDIGINILKEYLPRLKERYQPDVVIANGENAAVNGRGITRKIAEKLFHFGVDCITLGNHTWRQREIFDFIDQEKRLVRPCNYPIGTPGKGWTLLTTPKGKLAVISVMGRTFMQPLDSPFQIIEQCLEKIPSNAAIFVDIHAETTSEKQALAWHLDGKVSVIVGTHTHVQTADERILPQGTGYISDLGMVGAYDGVIGMERSAVIRGFVTQLPVRFEVAEGRSQLNALFIELDPQAKKTRQLTRIRIDDDNPFLY</sequence>
<dbReference type="STRING" id="112248.SAMN05444392_101379"/>
<feature type="binding site" evidence="7">
    <location>
        <position position="39"/>
    </location>
    <ligand>
        <name>Fe cation</name>
        <dbReference type="ChEBI" id="CHEBI:24875"/>
        <label>1</label>
    </ligand>
</feature>
<gene>
    <name evidence="8" type="ORF">SAMN05444392_101379</name>
</gene>
<name>A0A1M4TA70_9BACL</name>
<feature type="binding site" evidence="7">
    <location>
        <position position="39"/>
    </location>
    <ligand>
        <name>Fe cation</name>
        <dbReference type="ChEBI" id="CHEBI:24875"/>
        <label>2</label>
    </ligand>
</feature>
<comment type="cofactor">
    <cofactor evidence="1">
        <name>Fe(3+)</name>
        <dbReference type="ChEBI" id="CHEBI:29034"/>
    </cofactor>
</comment>
<protein>
    <recommendedName>
        <fullName evidence="10">Capsule synthesis protein CapA domain-containing protein</fullName>
    </recommendedName>
</protein>
<feature type="binding site" evidence="7">
    <location>
        <position position="177"/>
    </location>
    <ligand>
        <name>Fe cation</name>
        <dbReference type="ChEBI" id="CHEBI:24875"/>
        <label>1</label>
    </ligand>
</feature>